<protein>
    <recommendedName>
        <fullName evidence="6">Peptide hydrolase</fullName>
        <ecNumber evidence="6">3.4.-.-</ecNumber>
    </recommendedName>
</protein>
<dbReference type="SUPFAM" id="SSF53187">
    <property type="entry name" value="Zn-dependent exopeptidases"/>
    <property type="match status" value="1"/>
</dbReference>
<evidence type="ECO:0000256" key="1">
    <source>
        <dbReference type="ARBA" id="ARBA00001947"/>
    </source>
</evidence>
<evidence type="ECO:0000313" key="11">
    <source>
        <dbReference type="Proteomes" id="UP000266673"/>
    </source>
</evidence>
<comment type="caution">
    <text evidence="10">The sequence shown here is derived from an EMBL/GenBank/DDBJ whole genome shotgun (WGS) entry which is preliminary data.</text>
</comment>
<name>A0A397W683_9GLOM</name>
<dbReference type="InterPro" id="IPR007484">
    <property type="entry name" value="Peptidase_M28"/>
</dbReference>
<evidence type="ECO:0000256" key="2">
    <source>
        <dbReference type="ARBA" id="ARBA00005634"/>
    </source>
</evidence>
<comment type="similarity">
    <text evidence="2">Belongs to the peptidase M28 family. M28B subfamily.</text>
</comment>
<evidence type="ECO:0000256" key="6">
    <source>
        <dbReference type="RuleBase" id="RU361240"/>
    </source>
</evidence>
<dbReference type="AlphaFoldDB" id="A0A397W683"/>
<evidence type="ECO:0000259" key="9">
    <source>
        <dbReference type="Pfam" id="PF04389"/>
    </source>
</evidence>
<proteinExistence type="inferred from homology"/>
<dbReference type="SUPFAM" id="SSF52025">
    <property type="entry name" value="PA domain"/>
    <property type="match status" value="1"/>
</dbReference>
<keyword evidence="6" id="KW-0479">Metal-binding</keyword>
<keyword evidence="7" id="KW-0812">Transmembrane</keyword>
<reference evidence="10 11" key="1">
    <citation type="submission" date="2018-06" db="EMBL/GenBank/DDBJ databases">
        <title>Comparative genomics reveals the genomic features of Rhizophagus irregularis, R. cerebriforme, R. diaphanum and Gigaspora rosea, and their symbiotic lifestyle signature.</title>
        <authorList>
            <person name="Morin E."/>
            <person name="San Clemente H."/>
            <person name="Chen E.C.H."/>
            <person name="De La Providencia I."/>
            <person name="Hainaut M."/>
            <person name="Kuo A."/>
            <person name="Kohler A."/>
            <person name="Murat C."/>
            <person name="Tang N."/>
            <person name="Roy S."/>
            <person name="Loubradou J."/>
            <person name="Henrissat B."/>
            <person name="Grigoriev I.V."/>
            <person name="Corradi N."/>
            <person name="Roux C."/>
            <person name="Martin F.M."/>
        </authorList>
    </citation>
    <scope>NUCLEOTIDE SEQUENCE [LARGE SCALE GENOMIC DNA]</scope>
    <source>
        <strain evidence="10 11">DAOM 194757</strain>
    </source>
</reference>
<dbReference type="EC" id="3.4.-.-" evidence="6"/>
<dbReference type="GO" id="GO:0008235">
    <property type="term" value="F:metalloexopeptidase activity"/>
    <property type="evidence" value="ECO:0007669"/>
    <property type="project" value="InterPro"/>
</dbReference>
<keyword evidence="4 6" id="KW-0378">Hydrolase</keyword>
<gene>
    <name evidence="10" type="ORF">C2G38_2058376</name>
</gene>
<evidence type="ECO:0000256" key="4">
    <source>
        <dbReference type="ARBA" id="ARBA00022801"/>
    </source>
</evidence>
<sequence length="512" mass="57058">MATEQSPLLRNVRNDDIIEPLDMGESESRPRRFPFGLIAILLLVIAFALFVIFVPHNTPYEVEPWPTDLSPKIFSHLKALNEIAKNSTRNSRSITDGYNASAEYIISNLINKTNCDVKLQYFKAPIWEKEKEAELNVSFGSPDEIVAFQGGIDFWSMRDGGQAASLISQKVVEIQDPLENKTEWNVQGKVVLIQFGNFSVWDAAYKAEQNKASAVVFYNSPDQTKLSYVRVRIPEWKEGDPLMNIPVLAASNSLGRILKISSSINITTYTKVFVTETFNVICYLNNYGNKKNTIVLGAHLDSVPAGSGMVDNASGSATLLQILLTLEKQLYKPKNRLVFAWWGAEEIGLGGSRHFVRELIKSKEKKDIAMYLNFDMLGSPNYIPFVLQGSDAPPDVRYGSIKIQQTLESVFDNLRVPYDISEMLSGSDFLPFVQNGIPSGGLYTGSSEIKSINAQQAFGGIANAPLDPCYHQACDILDNVSEDAIRITSKTALEAIVNFGTMKNLRNYLYEE</sequence>
<dbReference type="InterPro" id="IPR045175">
    <property type="entry name" value="M28_fam"/>
</dbReference>
<dbReference type="EMBL" id="QKWP01000054">
    <property type="protein sequence ID" value="RIB28839.1"/>
    <property type="molecule type" value="Genomic_DNA"/>
</dbReference>
<keyword evidence="7" id="KW-0472">Membrane</keyword>
<keyword evidence="7" id="KW-1133">Transmembrane helix</keyword>
<feature type="domain" description="PA" evidence="8">
    <location>
        <begin position="181"/>
        <end position="255"/>
    </location>
</feature>
<dbReference type="STRING" id="44941.A0A397W683"/>
<dbReference type="Gene3D" id="3.40.630.10">
    <property type="entry name" value="Zn peptidases"/>
    <property type="match status" value="1"/>
</dbReference>
<feature type="transmembrane region" description="Helical" evidence="7">
    <location>
        <begin position="33"/>
        <end position="54"/>
    </location>
</feature>
<dbReference type="Pfam" id="PF02225">
    <property type="entry name" value="PA"/>
    <property type="match status" value="1"/>
</dbReference>
<keyword evidence="3 6" id="KW-0645">Protease</keyword>
<comment type="cofactor">
    <cofactor evidence="1">
        <name>Zn(2+)</name>
        <dbReference type="ChEBI" id="CHEBI:29105"/>
    </cofactor>
</comment>
<dbReference type="Pfam" id="PF04389">
    <property type="entry name" value="Peptidase_M28"/>
    <property type="match status" value="1"/>
</dbReference>
<dbReference type="GO" id="GO:0006508">
    <property type="term" value="P:proteolysis"/>
    <property type="evidence" value="ECO:0007669"/>
    <property type="project" value="UniProtKB-KW"/>
</dbReference>
<organism evidence="10 11">
    <name type="scientific">Gigaspora rosea</name>
    <dbReference type="NCBI Taxonomy" id="44941"/>
    <lineage>
        <taxon>Eukaryota</taxon>
        <taxon>Fungi</taxon>
        <taxon>Fungi incertae sedis</taxon>
        <taxon>Mucoromycota</taxon>
        <taxon>Glomeromycotina</taxon>
        <taxon>Glomeromycetes</taxon>
        <taxon>Diversisporales</taxon>
        <taxon>Gigasporaceae</taxon>
        <taxon>Gigaspora</taxon>
    </lineage>
</organism>
<keyword evidence="11" id="KW-1185">Reference proteome</keyword>
<dbReference type="OrthoDB" id="10013407at2759"/>
<evidence type="ECO:0000256" key="7">
    <source>
        <dbReference type="SAM" id="Phobius"/>
    </source>
</evidence>
<feature type="domain" description="Peptidase M28" evidence="9">
    <location>
        <begin position="279"/>
        <end position="495"/>
    </location>
</feature>
<evidence type="ECO:0000313" key="10">
    <source>
        <dbReference type="EMBL" id="RIB28839.1"/>
    </source>
</evidence>
<evidence type="ECO:0000256" key="5">
    <source>
        <dbReference type="ARBA" id="ARBA00022833"/>
    </source>
</evidence>
<dbReference type="Proteomes" id="UP000266673">
    <property type="component" value="Unassembled WGS sequence"/>
</dbReference>
<dbReference type="PANTHER" id="PTHR12147:SF26">
    <property type="entry name" value="PEPTIDASE M28 DOMAIN-CONTAINING PROTEIN"/>
    <property type="match status" value="1"/>
</dbReference>
<dbReference type="PANTHER" id="PTHR12147">
    <property type="entry name" value="METALLOPEPTIDASE M28 FAMILY MEMBER"/>
    <property type="match status" value="1"/>
</dbReference>
<evidence type="ECO:0000256" key="3">
    <source>
        <dbReference type="ARBA" id="ARBA00022670"/>
    </source>
</evidence>
<dbReference type="InterPro" id="IPR003137">
    <property type="entry name" value="PA_domain"/>
</dbReference>
<keyword evidence="5 6" id="KW-0862">Zinc</keyword>
<dbReference type="GO" id="GO:0046872">
    <property type="term" value="F:metal ion binding"/>
    <property type="evidence" value="ECO:0007669"/>
    <property type="project" value="UniProtKB-KW"/>
</dbReference>
<evidence type="ECO:0000259" key="8">
    <source>
        <dbReference type="Pfam" id="PF02225"/>
    </source>
</evidence>
<dbReference type="InterPro" id="IPR046450">
    <property type="entry name" value="PA_dom_sf"/>
</dbReference>
<accession>A0A397W683</accession>